<dbReference type="Pfam" id="PF03023">
    <property type="entry name" value="MurJ"/>
    <property type="match status" value="1"/>
</dbReference>
<evidence type="ECO:0000256" key="2">
    <source>
        <dbReference type="ARBA" id="ARBA00022475"/>
    </source>
</evidence>
<keyword evidence="10 11" id="KW-0813">Transport</keyword>
<dbReference type="InterPro" id="IPR004268">
    <property type="entry name" value="MurJ"/>
</dbReference>
<feature type="transmembrane region" description="Helical" evidence="10">
    <location>
        <begin position="185"/>
        <end position="209"/>
    </location>
</feature>
<feature type="transmembrane region" description="Helical" evidence="10">
    <location>
        <begin position="230"/>
        <end position="254"/>
    </location>
</feature>
<sequence>MSASLLKSSGVVGAMTLLSRVLGFARDVLFATAFGAGAAMDAFLIALKIPNFGRRMFAEGAFSQAFVPVFTETRTTGSHDDARALVAVTMGTLAGVLSLITLIGCLAAPLLMWLFAPGFGADPAKHALGTELLRWTFPYLMFISLTAMSAGVLNSYGQFAIPAFTPVILNICLIAAAFIDAGSVHLLAYAVFAAGVLQFAFQLPSLWRLRLLPRPRWGWRDARVRRIVRLMIPVMIGSSVAQLSLLLDSALASFLGDGAVSWLYYADRLMEFPLGVFSIAIGTVILPALSAQHALRSPAAFSQTLDWALRVLLLIGLPAALGLVLFAGPLVASLFGHGAFDERDVRMTTYALWAYGAGFIGFSLVKILVPGFYARQETRVPMRYAIIALCCGMVISVTVFICAKSFDLPAAHAGLAAATASSAWINAGLLFRRLRRDGAYRPAPGWGVFALRLVLANLALGASLLALAGPLDGWLESSLDDRALRLAGTIGLCALAYFVVLALTGLRPHHFRRAGAA</sequence>
<evidence type="ECO:0000256" key="8">
    <source>
        <dbReference type="ARBA" id="ARBA00060041"/>
    </source>
</evidence>
<dbReference type="PRINTS" id="PR01806">
    <property type="entry name" value="VIRFACTRMVIN"/>
</dbReference>
<keyword evidence="13" id="KW-1185">Reference proteome</keyword>
<evidence type="ECO:0000256" key="7">
    <source>
        <dbReference type="ARBA" id="ARBA00023136"/>
    </source>
</evidence>
<feature type="transmembrane region" description="Helical" evidence="10">
    <location>
        <begin position="135"/>
        <end position="153"/>
    </location>
</feature>
<evidence type="ECO:0000256" key="3">
    <source>
        <dbReference type="ARBA" id="ARBA00022692"/>
    </source>
</evidence>
<dbReference type="Proteomes" id="UP001465331">
    <property type="component" value="Unassembled WGS sequence"/>
</dbReference>
<evidence type="ECO:0000256" key="5">
    <source>
        <dbReference type="ARBA" id="ARBA00022984"/>
    </source>
</evidence>
<dbReference type="NCBIfam" id="TIGR01695">
    <property type="entry name" value="murJ_mviN"/>
    <property type="match status" value="1"/>
</dbReference>
<protein>
    <recommendedName>
        <fullName evidence="10">Probable lipid II flippase MurJ</fullName>
    </recommendedName>
</protein>
<keyword evidence="5 10" id="KW-0573">Peptidoglycan synthesis</keyword>
<gene>
    <name evidence="10 12" type="primary">murJ</name>
    <name evidence="12" type="ORF">ABSH63_05295</name>
</gene>
<keyword evidence="7 10" id="KW-0472">Membrane</keyword>
<evidence type="ECO:0000256" key="6">
    <source>
        <dbReference type="ARBA" id="ARBA00022989"/>
    </source>
</evidence>
<evidence type="ECO:0000313" key="12">
    <source>
        <dbReference type="EMBL" id="MES0873424.1"/>
    </source>
</evidence>
<feature type="transmembrane region" description="Helical" evidence="10">
    <location>
        <begin position="443"/>
        <end position="466"/>
    </location>
</feature>
<evidence type="ECO:0000313" key="13">
    <source>
        <dbReference type="Proteomes" id="UP001465331"/>
    </source>
</evidence>
<feature type="transmembrane region" description="Helical" evidence="10">
    <location>
        <begin position="160"/>
        <end position="179"/>
    </location>
</feature>
<dbReference type="HAMAP" id="MF_02078">
    <property type="entry name" value="MurJ_MviN"/>
    <property type="match status" value="1"/>
</dbReference>
<dbReference type="RefSeq" id="WP_352888076.1">
    <property type="nucleotide sequence ID" value="NZ_JBEPIJ010000004.1"/>
</dbReference>
<keyword evidence="4 10" id="KW-0133">Cell shape</keyword>
<proteinExistence type="inferred from homology"/>
<feature type="transmembrane region" description="Helical" evidence="10">
    <location>
        <begin position="486"/>
        <end position="506"/>
    </location>
</feature>
<keyword evidence="6 10" id="KW-1133">Transmembrane helix</keyword>
<evidence type="ECO:0000256" key="1">
    <source>
        <dbReference type="ARBA" id="ARBA00004651"/>
    </source>
</evidence>
<organism evidence="12 13">
    <name type="scientific">Sinimarinibacterium thermocellulolyticum</name>
    <dbReference type="NCBI Taxonomy" id="3170016"/>
    <lineage>
        <taxon>Bacteria</taxon>
        <taxon>Pseudomonadati</taxon>
        <taxon>Pseudomonadota</taxon>
        <taxon>Gammaproteobacteria</taxon>
        <taxon>Nevskiales</taxon>
        <taxon>Nevskiaceae</taxon>
        <taxon>Sinimarinibacterium</taxon>
    </lineage>
</organism>
<feature type="transmembrane region" description="Helical" evidence="10">
    <location>
        <begin position="84"/>
        <end position="115"/>
    </location>
</feature>
<evidence type="ECO:0000256" key="10">
    <source>
        <dbReference type="HAMAP-Rule" id="MF_02078"/>
    </source>
</evidence>
<feature type="transmembrane region" description="Helical" evidence="10">
    <location>
        <begin position="28"/>
        <end position="47"/>
    </location>
</feature>
<accession>A0ABV2A8G0</accession>
<comment type="function">
    <text evidence="8 10 11">Involved in peptidoglycan biosynthesis. Transports lipid-linked peptidoglycan precursors from the inner to the outer leaflet of the cytoplasmic membrane.</text>
</comment>
<comment type="similarity">
    <text evidence="9 10 11">Belongs to the MurJ/MviN family.</text>
</comment>
<dbReference type="CDD" id="cd13123">
    <property type="entry name" value="MATE_MurJ_like"/>
    <property type="match status" value="1"/>
</dbReference>
<dbReference type="EMBL" id="JBEPIJ010000004">
    <property type="protein sequence ID" value="MES0873424.1"/>
    <property type="molecule type" value="Genomic_DNA"/>
</dbReference>
<comment type="pathway">
    <text evidence="10">Cell wall biogenesis; peptidoglycan biosynthesis.</text>
</comment>
<dbReference type="PIRSF" id="PIRSF002869">
    <property type="entry name" value="MviN"/>
    <property type="match status" value="1"/>
</dbReference>
<evidence type="ECO:0000256" key="11">
    <source>
        <dbReference type="PIRNR" id="PIRNR002869"/>
    </source>
</evidence>
<comment type="caution">
    <text evidence="12">The sequence shown here is derived from an EMBL/GenBank/DDBJ whole genome shotgun (WGS) entry which is preliminary data.</text>
</comment>
<keyword evidence="10 11" id="KW-0961">Cell wall biogenesis/degradation</keyword>
<feature type="transmembrane region" description="Helical" evidence="10">
    <location>
        <begin position="352"/>
        <end position="373"/>
    </location>
</feature>
<evidence type="ECO:0000256" key="9">
    <source>
        <dbReference type="ARBA" id="ARBA00061532"/>
    </source>
</evidence>
<feature type="transmembrane region" description="Helical" evidence="10">
    <location>
        <begin position="385"/>
        <end position="406"/>
    </location>
</feature>
<reference evidence="12 13" key="1">
    <citation type="submission" date="2024-06" db="EMBL/GenBank/DDBJ databases">
        <authorList>
            <person name="Li Z."/>
            <person name="Jiang Y."/>
        </authorList>
    </citation>
    <scope>NUCLEOTIDE SEQUENCE [LARGE SCALE GENOMIC DNA]</scope>
    <source>
        <strain evidence="12 13">HSW-8</strain>
    </source>
</reference>
<feature type="transmembrane region" description="Helical" evidence="10">
    <location>
        <begin position="412"/>
        <end position="431"/>
    </location>
</feature>
<keyword evidence="2 10" id="KW-1003">Cell membrane</keyword>
<feature type="transmembrane region" description="Helical" evidence="10">
    <location>
        <begin position="307"/>
        <end position="332"/>
    </location>
</feature>
<dbReference type="PANTHER" id="PTHR47019">
    <property type="entry name" value="LIPID II FLIPPASE MURJ"/>
    <property type="match status" value="1"/>
</dbReference>
<name>A0ABV2A8G0_9GAMM</name>
<comment type="subcellular location">
    <subcellularLocation>
        <location evidence="10">Cell inner membrane</location>
        <topology evidence="10">Multi-pass membrane protein</topology>
    </subcellularLocation>
    <subcellularLocation>
        <location evidence="1">Cell membrane</location>
        <topology evidence="1">Multi-pass membrane protein</topology>
    </subcellularLocation>
</comment>
<evidence type="ECO:0000256" key="4">
    <source>
        <dbReference type="ARBA" id="ARBA00022960"/>
    </source>
</evidence>
<feature type="transmembrane region" description="Helical" evidence="10">
    <location>
        <begin position="274"/>
        <end position="295"/>
    </location>
</feature>
<keyword evidence="10" id="KW-0997">Cell inner membrane</keyword>
<keyword evidence="3 10" id="KW-0812">Transmembrane</keyword>
<dbReference type="InterPro" id="IPR051050">
    <property type="entry name" value="Lipid_II_flippase_MurJ/MviN"/>
</dbReference>
<dbReference type="PANTHER" id="PTHR47019:SF1">
    <property type="entry name" value="LIPID II FLIPPASE MURJ"/>
    <property type="match status" value="1"/>
</dbReference>